<dbReference type="STRING" id="42514.ENSPNAP00000006538"/>
<reference evidence="2 3" key="1">
    <citation type="submission" date="2020-10" db="EMBL/GenBank/DDBJ databases">
        <title>Pygocentrus nattereri (red-bellied piranha) genome, fPygNat1, primary haplotype.</title>
        <authorList>
            <person name="Myers G."/>
            <person name="Meyer A."/>
            <person name="Karagic N."/>
            <person name="Pippel M."/>
            <person name="Winkler S."/>
            <person name="Tracey A."/>
            <person name="Wood J."/>
            <person name="Formenti G."/>
            <person name="Howe K."/>
            <person name="Fedrigo O."/>
            <person name="Jarvis E.D."/>
        </authorList>
    </citation>
    <scope>NUCLEOTIDE SEQUENCE [LARGE SCALE GENOMIC DNA]</scope>
</reference>
<dbReference type="OMA" id="ENEGMSC"/>
<proteinExistence type="predicted"/>
<dbReference type="InterPro" id="IPR052262">
    <property type="entry name" value="E2F-SERTA_domain_protein"/>
</dbReference>
<keyword evidence="3" id="KW-1185">Reference proteome</keyword>
<dbReference type="Pfam" id="PF06031">
    <property type="entry name" value="SERTA"/>
    <property type="match status" value="1"/>
</dbReference>
<evidence type="ECO:0000313" key="2">
    <source>
        <dbReference type="Ensembl" id="ENSPNAP00000006538.2"/>
    </source>
</evidence>
<organism evidence="2 3">
    <name type="scientific">Pygocentrus nattereri</name>
    <name type="common">Red-bellied piranha</name>
    <dbReference type="NCBI Taxonomy" id="42514"/>
    <lineage>
        <taxon>Eukaryota</taxon>
        <taxon>Metazoa</taxon>
        <taxon>Chordata</taxon>
        <taxon>Craniata</taxon>
        <taxon>Vertebrata</taxon>
        <taxon>Euteleostomi</taxon>
        <taxon>Actinopterygii</taxon>
        <taxon>Neopterygii</taxon>
        <taxon>Teleostei</taxon>
        <taxon>Ostariophysi</taxon>
        <taxon>Characiformes</taxon>
        <taxon>Characoidei</taxon>
        <taxon>Pygocentrus</taxon>
    </lineage>
</organism>
<dbReference type="GeneTree" id="ENSGT00940000178911"/>
<dbReference type="Ensembl" id="ENSPNAT00000003372.2">
    <property type="protein sequence ID" value="ENSPNAP00000006538.2"/>
    <property type="gene ID" value="ENSPNAG00000012560.2"/>
</dbReference>
<accession>A0A3B4C483</accession>
<dbReference type="GO" id="GO:0005634">
    <property type="term" value="C:nucleus"/>
    <property type="evidence" value="ECO:0007669"/>
    <property type="project" value="TreeGrafter"/>
</dbReference>
<dbReference type="PROSITE" id="PS51053">
    <property type="entry name" value="SERTA"/>
    <property type="match status" value="1"/>
</dbReference>
<dbReference type="PANTHER" id="PTHR16277">
    <property type="entry name" value="CELL DIVISION CYCLE ASSOCIATED PROTEIN 4/SERTA DOMAIN-CONTAINING PROTEIN 2"/>
    <property type="match status" value="1"/>
</dbReference>
<dbReference type="Proteomes" id="UP001501920">
    <property type="component" value="Chromosome 12"/>
</dbReference>
<feature type="domain" description="SERTA" evidence="1">
    <location>
        <begin position="73"/>
        <end position="117"/>
    </location>
</feature>
<name>A0A3B4C483_PYGNA</name>
<dbReference type="AlphaFoldDB" id="A0A3B4C483"/>
<protein>
    <recommendedName>
        <fullName evidence="1">SERTA domain-containing protein</fullName>
    </recommendedName>
</protein>
<evidence type="ECO:0000259" key="1">
    <source>
        <dbReference type="PROSITE" id="PS51053"/>
    </source>
</evidence>
<sequence>LHSITLLYFRVVLHSRKPLPSITLLYFRVVLHSRTPLHSITLLYFRVRKLQSEDEDEKEPKVVAILADPHPAYSLQRETVLQLSLQKLCSHVETALVRRVLITNTLRSIQQELSQQGALTPAWVLESSPKDSFSTALSEIEDLCPTLTVAASSTPFSTSLSVAQPDLQCSSNKNGRLSFPAVEMSEKEAQIHTGSNGPCDSAHLSSSIFLPELSLDDFLFSDIDNFLCDLNPCGPNPGLAQGSSSSKVVSMVTDDLLRSLTNQPFKTDLNELDHIMEVLVGS</sequence>
<dbReference type="PANTHER" id="PTHR16277:SF10">
    <property type="entry name" value="SERTA DOMAIN-CONTAINING PROTEIN 2"/>
    <property type="match status" value="1"/>
</dbReference>
<evidence type="ECO:0000313" key="3">
    <source>
        <dbReference type="Proteomes" id="UP001501920"/>
    </source>
</evidence>
<reference evidence="2" key="2">
    <citation type="submission" date="2025-08" db="UniProtKB">
        <authorList>
            <consortium name="Ensembl"/>
        </authorList>
    </citation>
    <scope>IDENTIFICATION</scope>
</reference>
<dbReference type="InterPro" id="IPR009263">
    <property type="entry name" value="SERTA_dom"/>
</dbReference>
<reference evidence="2" key="3">
    <citation type="submission" date="2025-09" db="UniProtKB">
        <authorList>
            <consortium name="Ensembl"/>
        </authorList>
    </citation>
    <scope>IDENTIFICATION</scope>
</reference>